<dbReference type="RefSeq" id="WP_378484883.1">
    <property type="nucleotide sequence ID" value="NZ_JBHUFB010000009.1"/>
</dbReference>
<dbReference type="Pfam" id="PF08241">
    <property type="entry name" value="Methyltransf_11"/>
    <property type="match status" value="1"/>
</dbReference>
<dbReference type="EMBL" id="JBHUFB010000009">
    <property type="protein sequence ID" value="MFD1812378.1"/>
    <property type="molecule type" value="Genomic_DNA"/>
</dbReference>
<reference evidence="3" key="1">
    <citation type="journal article" date="2019" name="Int. J. Syst. Evol. Microbiol.">
        <title>The Global Catalogue of Microorganisms (GCM) 10K type strain sequencing project: providing services to taxonomists for standard genome sequencing and annotation.</title>
        <authorList>
            <consortium name="The Broad Institute Genomics Platform"/>
            <consortium name="The Broad Institute Genome Sequencing Center for Infectious Disease"/>
            <person name="Wu L."/>
            <person name="Ma J."/>
        </authorList>
    </citation>
    <scope>NUCLEOTIDE SEQUENCE [LARGE SCALE GENOMIC DNA]</scope>
    <source>
        <strain evidence="3">DT72</strain>
    </source>
</reference>
<evidence type="ECO:0000259" key="1">
    <source>
        <dbReference type="Pfam" id="PF08241"/>
    </source>
</evidence>
<dbReference type="Gene3D" id="3.40.50.150">
    <property type="entry name" value="Vaccinia Virus protein VP39"/>
    <property type="match status" value="1"/>
</dbReference>
<keyword evidence="2" id="KW-0808">Transferase</keyword>
<dbReference type="GO" id="GO:0032259">
    <property type="term" value="P:methylation"/>
    <property type="evidence" value="ECO:0007669"/>
    <property type="project" value="UniProtKB-KW"/>
</dbReference>
<dbReference type="InterPro" id="IPR029063">
    <property type="entry name" value="SAM-dependent_MTases_sf"/>
</dbReference>
<dbReference type="Proteomes" id="UP001597286">
    <property type="component" value="Unassembled WGS sequence"/>
</dbReference>
<keyword evidence="3" id="KW-1185">Reference proteome</keyword>
<evidence type="ECO:0000313" key="3">
    <source>
        <dbReference type="Proteomes" id="UP001597286"/>
    </source>
</evidence>
<dbReference type="InterPro" id="IPR013216">
    <property type="entry name" value="Methyltransf_11"/>
</dbReference>
<proteinExistence type="predicted"/>
<comment type="caution">
    <text evidence="2">The sequence shown here is derived from an EMBL/GenBank/DDBJ whole genome shotgun (WGS) entry which is preliminary data.</text>
</comment>
<name>A0ABW4P1V1_9NOCA</name>
<accession>A0ABW4P1V1</accession>
<sequence>MLDPLATCPPGRWTHGDVEVMRTLVPQGEMLTSLRSRRGLTVTHRLRPSELSDRLATRVVDEVDLRTREDFEAVIVGLVRSTVADPMTAWTLYYRNSLRDLLAGDAPFASVHEYGAELVVGENVLDLGSCFGFFALRLALAGHRVTASDICDGTMALLSSVAGELEVPLRTLACDAADVPLPDDSVDTVTAIHLLEHVDADLGARIVAEAVRIARRRVVIAVPFEDEPTACHGHVRTFDADDLRRLGAATGHPFTVSDHHGGWLVVDTSGDAERAR</sequence>
<organism evidence="2 3">
    <name type="scientific">Rhodococcus gannanensis</name>
    <dbReference type="NCBI Taxonomy" id="1960308"/>
    <lineage>
        <taxon>Bacteria</taxon>
        <taxon>Bacillati</taxon>
        <taxon>Actinomycetota</taxon>
        <taxon>Actinomycetes</taxon>
        <taxon>Mycobacteriales</taxon>
        <taxon>Nocardiaceae</taxon>
        <taxon>Rhodococcus</taxon>
    </lineage>
</organism>
<dbReference type="SUPFAM" id="SSF53335">
    <property type="entry name" value="S-adenosyl-L-methionine-dependent methyltransferases"/>
    <property type="match status" value="1"/>
</dbReference>
<protein>
    <submittedName>
        <fullName evidence="2">Mycofactocin oligosaccharide methyltransferase MftM</fullName>
    </submittedName>
</protein>
<feature type="domain" description="Methyltransferase type 11" evidence="1">
    <location>
        <begin position="125"/>
        <end position="217"/>
    </location>
</feature>
<dbReference type="GO" id="GO:0008168">
    <property type="term" value="F:methyltransferase activity"/>
    <property type="evidence" value="ECO:0007669"/>
    <property type="project" value="UniProtKB-KW"/>
</dbReference>
<dbReference type="NCBIfam" id="NF041255">
    <property type="entry name" value="mycofact_MftM"/>
    <property type="match status" value="1"/>
</dbReference>
<keyword evidence="2" id="KW-0489">Methyltransferase</keyword>
<dbReference type="CDD" id="cd02440">
    <property type="entry name" value="AdoMet_MTases"/>
    <property type="match status" value="1"/>
</dbReference>
<gene>
    <name evidence="2" type="primary">mftM</name>
    <name evidence="2" type="ORF">ACFSJG_09160</name>
</gene>
<evidence type="ECO:0000313" key="2">
    <source>
        <dbReference type="EMBL" id="MFD1812378.1"/>
    </source>
</evidence>